<sequence length="112" mass="13477">MEKEHNQGPKPFKFMNHITKHLDFMQHVTCICHYTVQGTPMERIWKKFKFMKGSMKGLKIWEFSKVGAKIQTTRQQREAIQSQLGRQYNDQDLYNQEKTLKVELEKWSLVEE</sequence>
<keyword evidence="2" id="KW-1185">Reference proteome</keyword>
<dbReference type="Proteomes" id="UP000823775">
    <property type="component" value="Unassembled WGS sequence"/>
</dbReference>
<accession>A0ABS8Y5C6</accession>
<feature type="non-terminal residue" evidence="1">
    <location>
        <position position="112"/>
    </location>
</feature>
<reference evidence="1 2" key="1">
    <citation type="journal article" date="2021" name="BMC Genomics">
        <title>Datura genome reveals duplications of psychoactive alkaloid biosynthetic genes and high mutation rate following tissue culture.</title>
        <authorList>
            <person name="Rajewski A."/>
            <person name="Carter-House D."/>
            <person name="Stajich J."/>
            <person name="Litt A."/>
        </authorList>
    </citation>
    <scope>NUCLEOTIDE SEQUENCE [LARGE SCALE GENOMIC DNA]</scope>
    <source>
        <strain evidence="1">AR-01</strain>
    </source>
</reference>
<name>A0ABS8Y5C6_DATST</name>
<evidence type="ECO:0000313" key="2">
    <source>
        <dbReference type="Proteomes" id="UP000823775"/>
    </source>
</evidence>
<dbReference type="EMBL" id="JACEIK010023010">
    <property type="protein sequence ID" value="MCE5166409.1"/>
    <property type="molecule type" value="Genomic_DNA"/>
</dbReference>
<evidence type="ECO:0000313" key="1">
    <source>
        <dbReference type="EMBL" id="MCE5166409.1"/>
    </source>
</evidence>
<proteinExistence type="predicted"/>
<gene>
    <name evidence="1" type="ORF">HAX54_018950</name>
</gene>
<comment type="caution">
    <text evidence="1">The sequence shown here is derived from an EMBL/GenBank/DDBJ whole genome shotgun (WGS) entry which is preliminary data.</text>
</comment>
<protein>
    <submittedName>
        <fullName evidence="1">Uncharacterized protein</fullName>
    </submittedName>
</protein>
<organism evidence="1 2">
    <name type="scientific">Datura stramonium</name>
    <name type="common">Jimsonweed</name>
    <name type="synonym">Common thornapple</name>
    <dbReference type="NCBI Taxonomy" id="4076"/>
    <lineage>
        <taxon>Eukaryota</taxon>
        <taxon>Viridiplantae</taxon>
        <taxon>Streptophyta</taxon>
        <taxon>Embryophyta</taxon>
        <taxon>Tracheophyta</taxon>
        <taxon>Spermatophyta</taxon>
        <taxon>Magnoliopsida</taxon>
        <taxon>eudicotyledons</taxon>
        <taxon>Gunneridae</taxon>
        <taxon>Pentapetalae</taxon>
        <taxon>asterids</taxon>
        <taxon>lamiids</taxon>
        <taxon>Solanales</taxon>
        <taxon>Solanaceae</taxon>
        <taxon>Solanoideae</taxon>
        <taxon>Datureae</taxon>
        <taxon>Datura</taxon>
    </lineage>
</organism>